<comment type="caution">
    <text evidence="1">The sequence shown here is derived from an EMBL/GenBank/DDBJ whole genome shotgun (WGS) entry which is preliminary data.</text>
</comment>
<evidence type="ECO:0000313" key="2">
    <source>
        <dbReference type="Proteomes" id="UP000663864"/>
    </source>
</evidence>
<sequence>IKQHQSQRQIPFLLTAGAAGLAGYAIAKRKERRKSENEFIEYDKNKYHPPQYGHLYYGNVVPYYQPPSYYHYHSGFYYNT</sequence>
<dbReference type="EMBL" id="CAJNOT010005252">
    <property type="protein sequence ID" value="CAF1460192.1"/>
    <property type="molecule type" value="Genomic_DNA"/>
</dbReference>
<dbReference type="AlphaFoldDB" id="A0A815Q9K1"/>
<protein>
    <submittedName>
        <fullName evidence="1">Uncharacterized protein</fullName>
    </submittedName>
</protein>
<accession>A0A815Q9K1</accession>
<name>A0A815Q9K1_9BILA</name>
<reference evidence="1" key="1">
    <citation type="submission" date="2021-02" db="EMBL/GenBank/DDBJ databases">
        <authorList>
            <person name="Nowell W R."/>
        </authorList>
    </citation>
    <scope>NUCLEOTIDE SEQUENCE</scope>
</reference>
<gene>
    <name evidence="1" type="ORF">ZHD862_LOCUS35654</name>
</gene>
<proteinExistence type="predicted"/>
<evidence type="ECO:0000313" key="1">
    <source>
        <dbReference type="EMBL" id="CAF1460192.1"/>
    </source>
</evidence>
<dbReference type="Proteomes" id="UP000663864">
    <property type="component" value="Unassembled WGS sequence"/>
</dbReference>
<feature type="non-terminal residue" evidence="1">
    <location>
        <position position="1"/>
    </location>
</feature>
<organism evidence="1 2">
    <name type="scientific">Rotaria sordida</name>
    <dbReference type="NCBI Taxonomy" id="392033"/>
    <lineage>
        <taxon>Eukaryota</taxon>
        <taxon>Metazoa</taxon>
        <taxon>Spiralia</taxon>
        <taxon>Gnathifera</taxon>
        <taxon>Rotifera</taxon>
        <taxon>Eurotatoria</taxon>
        <taxon>Bdelloidea</taxon>
        <taxon>Philodinida</taxon>
        <taxon>Philodinidae</taxon>
        <taxon>Rotaria</taxon>
    </lineage>
</organism>